<name>A0AAV8SJ73_9ROSI</name>
<dbReference type="Proteomes" id="UP001159364">
    <property type="component" value="Linkage Group LG10"/>
</dbReference>
<gene>
    <name evidence="13" type="ORF">K2173_001065</name>
</gene>
<evidence type="ECO:0000256" key="1">
    <source>
        <dbReference type="ARBA" id="ARBA00004127"/>
    </source>
</evidence>
<organism evidence="13 14">
    <name type="scientific">Erythroxylum novogranatense</name>
    <dbReference type="NCBI Taxonomy" id="1862640"/>
    <lineage>
        <taxon>Eukaryota</taxon>
        <taxon>Viridiplantae</taxon>
        <taxon>Streptophyta</taxon>
        <taxon>Embryophyta</taxon>
        <taxon>Tracheophyta</taxon>
        <taxon>Spermatophyta</taxon>
        <taxon>Magnoliopsida</taxon>
        <taxon>eudicotyledons</taxon>
        <taxon>Gunneridae</taxon>
        <taxon>Pentapetalae</taxon>
        <taxon>rosids</taxon>
        <taxon>fabids</taxon>
        <taxon>Malpighiales</taxon>
        <taxon>Erythroxylaceae</taxon>
        <taxon>Erythroxylum</taxon>
    </lineage>
</organism>
<keyword evidence="9" id="KW-0927">Auxin signaling pathway</keyword>
<dbReference type="EMBL" id="JAIWQS010000010">
    <property type="protein sequence ID" value="KAJ8752039.1"/>
    <property type="molecule type" value="Genomic_DNA"/>
</dbReference>
<keyword evidence="4 11" id="KW-0812">Transmembrane</keyword>
<evidence type="ECO:0000259" key="12">
    <source>
        <dbReference type="Pfam" id="PF01490"/>
    </source>
</evidence>
<evidence type="ECO:0000256" key="6">
    <source>
        <dbReference type="ARBA" id="ARBA00022970"/>
    </source>
</evidence>
<evidence type="ECO:0000256" key="5">
    <source>
        <dbReference type="ARBA" id="ARBA00022847"/>
    </source>
</evidence>
<keyword evidence="3" id="KW-0813">Transport</keyword>
<keyword evidence="5" id="KW-0769">Symport</keyword>
<protein>
    <recommendedName>
        <fullName evidence="12">Amino acid transporter transmembrane domain-containing protein</fullName>
    </recommendedName>
</protein>
<dbReference type="GO" id="GO:0009734">
    <property type="term" value="P:auxin-activated signaling pathway"/>
    <property type="evidence" value="ECO:0007669"/>
    <property type="project" value="UniProtKB-KW"/>
</dbReference>
<evidence type="ECO:0000256" key="3">
    <source>
        <dbReference type="ARBA" id="ARBA00022448"/>
    </source>
</evidence>
<evidence type="ECO:0000313" key="14">
    <source>
        <dbReference type="Proteomes" id="UP001159364"/>
    </source>
</evidence>
<feature type="transmembrane region" description="Helical" evidence="11">
    <location>
        <begin position="353"/>
        <end position="374"/>
    </location>
</feature>
<dbReference type="GO" id="GO:0012505">
    <property type="term" value="C:endomembrane system"/>
    <property type="evidence" value="ECO:0007669"/>
    <property type="project" value="UniProtKB-SubCell"/>
</dbReference>
<keyword evidence="14" id="KW-1185">Reference proteome</keyword>
<feature type="transmembrane region" description="Helical" evidence="11">
    <location>
        <begin position="188"/>
        <end position="209"/>
    </location>
</feature>
<keyword evidence="8 11" id="KW-0472">Membrane</keyword>
<feature type="transmembrane region" description="Helical" evidence="11">
    <location>
        <begin position="80"/>
        <end position="101"/>
    </location>
</feature>
<comment type="subcellular location">
    <subcellularLocation>
        <location evidence="1">Endomembrane system</location>
        <topology evidence="1">Multi-pass membrane protein</topology>
    </subcellularLocation>
</comment>
<keyword evidence="6" id="KW-0029">Amino-acid transport</keyword>
<evidence type="ECO:0000313" key="13">
    <source>
        <dbReference type="EMBL" id="KAJ8752039.1"/>
    </source>
</evidence>
<reference evidence="13 14" key="1">
    <citation type="submission" date="2021-09" db="EMBL/GenBank/DDBJ databases">
        <title>Genomic insights and catalytic innovation underlie evolution of tropane alkaloids biosynthesis.</title>
        <authorList>
            <person name="Wang Y.-J."/>
            <person name="Tian T."/>
            <person name="Huang J.-P."/>
            <person name="Huang S.-X."/>
        </authorList>
    </citation>
    <scope>NUCLEOTIDE SEQUENCE [LARGE SCALE GENOMIC DNA]</scope>
    <source>
        <strain evidence="13">KIB-2018</strain>
        <tissue evidence="13">Leaf</tissue>
    </source>
</reference>
<dbReference type="GO" id="GO:0015293">
    <property type="term" value="F:symporter activity"/>
    <property type="evidence" value="ECO:0007669"/>
    <property type="project" value="UniProtKB-KW"/>
</dbReference>
<comment type="caution">
    <text evidence="13">The sequence shown here is derived from an EMBL/GenBank/DDBJ whole genome shotgun (WGS) entry which is preliminary data.</text>
</comment>
<dbReference type="InterPro" id="IPR013057">
    <property type="entry name" value="AA_transpt_TM"/>
</dbReference>
<keyword evidence="7 11" id="KW-1133">Transmembrane helix</keyword>
<feature type="transmembrane region" description="Helical" evidence="11">
    <location>
        <begin position="269"/>
        <end position="291"/>
    </location>
</feature>
<feature type="transmembrane region" description="Helical" evidence="11">
    <location>
        <begin position="122"/>
        <end position="142"/>
    </location>
</feature>
<feature type="transmembrane region" description="Helical" evidence="11">
    <location>
        <begin position="416"/>
        <end position="440"/>
    </location>
</feature>
<evidence type="ECO:0000256" key="2">
    <source>
        <dbReference type="ARBA" id="ARBA00005590"/>
    </source>
</evidence>
<feature type="transmembrane region" description="Helical" evidence="11">
    <location>
        <begin position="380"/>
        <end position="404"/>
    </location>
</feature>
<feature type="domain" description="Amino acid transporter transmembrane" evidence="12">
    <location>
        <begin position="42"/>
        <end position="434"/>
    </location>
</feature>
<proteinExistence type="inferred from homology"/>
<feature type="transmembrane region" description="Helical" evidence="11">
    <location>
        <begin position="162"/>
        <end position="181"/>
    </location>
</feature>
<comment type="similarity">
    <text evidence="2">Belongs to the amino acid/polyamine transporter 2 family. Amino acid/auxin permease (AAAP) (TC 2.A.18.1) subfamily.</text>
</comment>
<evidence type="ECO:0000256" key="7">
    <source>
        <dbReference type="ARBA" id="ARBA00022989"/>
    </source>
</evidence>
<feature type="transmembrane region" description="Helical" evidence="11">
    <location>
        <begin position="52"/>
        <end position="74"/>
    </location>
</feature>
<accession>A0AAV8SJ73</accession>
<evidence type="ECO:0000256" key="10">
    <source>
        <dbReference type="ARBA" id="ARBA00045588"/>
    </source>
</evidence>
<sequence>MSTSGRVENIAVDLETLSIESVQPGDDQNPDKGLSSVHVIGNDSWLQVGTMLATTFNSGIILSYSSIIMVPLGWTWGVTSLVAVGLYSAYANWLLASFHFVDGKRFIRYRDLVGYALGKQCYYLIWVAQFLTLILVNMGFILLGGRSLKEMNAVLSNSPIRLQYFIIVAGVAYFIFSVCIPTMSAMRAWLGLSAILSAVYITTSLTQCIPDGAKSNPNRNYNVSGTNVGKMFSAFSAISSLVAVNTSGMLPEAQSTLKQPAVKNMRKALYMQFTVGLFFYYGMTIVGYWAYGSSASSYLPENFTGPTWVKVLTDVSVFLQFIVSQSMFAAPVQEFLDTKFLDPNHKLHSKQNFLRLMALRVVFFSVNTLVAAAFPFVADFVSLIGSFMLIPLTFVFPSLVFLKVKGKTARIEKKIWHWFNVILFSSLTIITSTASVRLIIRDVSTYSVFSNP</sequence>
<dbReference type="PANTHER" id="PTHR48017">
    <property type="entry name" value="OS05G0424000 PROTEIN-RELATED"/>
    <property type="match status" value="1"/>
</dbReference>
<evidence type="ECO:0000256" key="9">
    <source>
        <dbReference type="ARBA" id="ARBA00023294"/>
    </source>
</evidence>
<comment type="function">
    <text evidence="10">Carrier protein involved in proton-driven auxin influx. Mediates the formation of auxin gradient from developing leaves (site of auxin biosynthesis) to tips by contributing to the loading of auxin in vascular tissues and facilitating acropetal (base to tip) auxin transport within inner tissues of the root apex, and basipetal (tip to base) auxin transport within outer tissues of the root apex. May be involved in lateral roots and nodules formation.</text>
</comment>
<evidence type="ECO:0000256" key="11">
    <source>
        <dbReference type="SAM" id="Phobius"/>
    </source>
</evidence>
<dbReference type="GO" id="GO:0006865">
    <property type="term" value="P:amino acid transport"/>
    <property type="evidence" value="ECO:0007669"/>
    <property type="project" value="UniProtKB-KW"/>
</dbReference>
<dbReference type="AlphaFoldDB" id="A0AAV8SJ73"/>
<dbReference type="Pfam" id="PF01490">
    <property type="entry name" value="Aa_trans"/>
    <property type="match status" value="1"/>
</dbReference>
<evidence type="ECO:0000256" key="4">
    <source>
        <dbReference type="ARBA" id="ARBA00022692"/>
    </source>
</evidence>
<evidence type="ECO:0000256" key="8">
    <source>
        <dbReference type="ARBA" id="ARBA00023136"/>
    </source>
</evidence>